<dbReference type="PANTHER" id="PTHR31286:SF163">
    <property type="entry name" value="ZINC KNUCKLE CX2CX4HX4C DOMAIN-CONTAINING PROTEIN"/>
    <property type="match status" value="1"/>
</dbReference>
<gene>
    <name evidence="3" type="ORF">BRARA_F01956</name>
</gene>
<name>A0A397YZ11_BRACM</name>
<feature type="region of interest" description="Disordered" evidence="1">
    <location>
        <begin position="208"/>
        <end position="267"/>
    </location>
</feature>
<reference evidence="3 4" key="1">
    <citation type="submission" date="2018-06" db="EMBL/GenBank/DDBJ databases">
        <title>WGS assembly of Brassica rapa FPsc.</title>
        <authorList>
            <person name="Bowman J."/>
            <person name="Kohchi T."/>
            <person name="Yamato K."/>
            <person name="Jenkins J."/>
            <person name="Shu S."/>
            <person name="Ishizaki K."/>
            <person name="Yamaoka S."/>
            <person name="Nishihama R."/>
            <person name="Nakamura Y."/>
            <person name="Berger F."/>
            <person name="Adam C."/>
            <person name="Aki S."/>
            <person name="Althoff F."/>
            <person name="Araki T."/>
            <person name="Arteaga-Vazquez M."/>
            <person name="Balasubrmanian S."/>
            <person name="Bauer D."/>
            <person name="Boehm C."/>
            <person name="Briginshaw L."/>
            <person name="Caballero-Perez J."/>
            <person name="Catarino B."/>
            <person name="Chen F."/>
            <person name="Chiyoda S."/>
            <person name="Chovatia M."/>
            <person name="Davies K."/>
            <person name="Delmans M."/>
            <person name="Demura T."/>
            <person name="Dierschke T."/>
            <person name="Dolan L."/>
            <person name="Dorantes-Acosta A."/>
            <person name="Eklund D."/>
            <person name="Florent S."/>
            <person name="Flores-Sandoval E."/>
            <person name="Fujiyama A."/>
            <person name="Fukuzawa H."/>
            <person name="Galik B."/>
            <person name="Grimanelli D."/>
            <person name="Grimwood J."/>
            <person name="Grossniklaus U."/>
            <person name="Hamada T."/>
            <person name="Haseloff J."/>
            <person name="Hetherington A."/>
            <person name="Higo A."/>
            <person name="Hirakawa Y."/>
            <person name="Hundley H."/>
            <person name="Ikeda Y."/>
            <person name="Inoue K."/>
            <person name="Inoue S."/>
            <person name="Ishida S."/>
            <person name="Jia Q."/>
            <person name="Kakita M."/>
            <person name="Kanazawa T."/>
            <person name="Kawai Y."/>
            <person name="Kawashima T."/>
            <person name="Kennedy M."/>
            <person name="Kinose K."/>
            <person name="Kinoshita T."/>
            <person name="Kohara Y."/>
            <person name="Koide E."/>
            <person name="Komatsu K."/>
            <person name="Kopischke S."/>
            <person name="Kubo M."/>
            <person name="Kyozuka J."/>
            <person name="Lagercrantz U."/>
            <person name="Lin S."/>
            <person name="Lindquist E."/>
            <person name="Lipzen A."/>
            <person name="Lu C."/>
            <person name="Luna E."/>
            <person name="Martienssen R."/>
            <person name="Minamino N."/>
            <person name="Mizutani M."/>
            <person name="Mizutani M."/>
            <person name="Mochizuki N."/>
            <person name="Monte I."/>
            <person name="Mosher R."/>
            <person name="Nagasaki H."/>
            <person name="Nakagami H."/>
            <person name="Naramoto S."/>
            <person name="Nishitani K."/>
            <person name="Ohtani M."/>
            <person name="Okamoto T."/>
            <person name="Okumura M."/>
            <person name="Phillips J."/>
            <person name="Pollak B."/>
            <person name="Reinders A."/>
            <person name="Roevekamp M."/>
            <person name="Sano R."/>
            <person name="Sawa S."/>
            <person name="Schmid M."/>
            <person name="Shirakawa M."/>
            <person name="Solano R."/>
            <person name="Spunde A."/>
            <person name="Suetsugu N."/>
            <person name="Sugano S."/>
            <person name="Sugiyama A."/>
            <person name="Sun R."/>
            <person name="Suzuki Y."/>
            <person name="Takenaka M."/>
            <person name="Takezawa D."/>
            <person name="Tomogane H."/>
            <person name="Tsuzuki M."/>
            <person name="Ueda T."/>
            <person name="Umeda M."/>
            <person name="Ward J."/>
            <person name="Watanabe Y."/>
            <person name="Yazaki K."/>
            <person name="Yokoyama R."/>
            <person name="Yoshitake Y."/>
            <person name="Yotsui I."/>
            <person name="Zachgo S."/>
            <person name="Schmutz J."/>
        </authorList>
    </citation>
    <scope>NUCLEOTIDE SEQUENCE [LARGE SCALE GENOMIC DNA]</scope>
    <source>
        <strain evidence="4">cv. B-3</strain>
    </source>
</reference>
<dbReference type="Proteomes" id="UP000264353">
    <property type="component" value="Chromosome A6"/>
</dbReference>
<dbReference type="InterPro" id="IPR040256">
    <property type="entry name" value="At4g02000-like"/>
</dbReference>
<feature type="compositionally biased region" description="Basic and acidic residues" evidence="1">
    <location>
        <begin position="209"/>
        <end position="225"/>
    </location>
</feature>
<evidence type="ECO:0000313" key="4">
    <source>
        <dbReference type="Proteomes" id="UP000264353"/>
    </source>
</evidence>
<dbReference type="PANTHER" id="PTHR31286">
    <property type="entry name" value="GLYCINE-RICH CELL WALL STRUCTURAL PROTEIN 1.8-LIKE"/>
    <property type="match status" value="1"/>
</dbReference>
<dbReference type="Pfam" id="PF14392">
    <property type="entry name" value="zf-CCHC_4"/>
    <property type="match status" value="1"/>
</dbReference>
<dbReference type="AlphaFoldDB" id="A0A397YZ11"/>
<feature type="region of interest" description="Disordered" evidence="1">
    <location>
        <begin position="1"/>
        <end position="20"/>
    </location>
</feature>
<organism evidence="3 4">
    <name type="scientific">Brassica campestris</name>
    <name type="common">Field mustard</name>
    <dbReference type="NCBI Taxonomy" id="3711"/>
    <lineage>
        <taxon>Eukaryota</taxon>
        <taxon>Viridiplantae</taxon>
        <taxon>Streptophyta</taxon>
        <taxon>Embryophyta</taxon>
        <taxon>Tracheophyta</taxon>
        <taxon>Spermatophyta</taxon>
        <taxon>Magnoliopsida</taxon>
        <taxon>eudicotyledons</taxon>
        <taxon>Gunneridae</taxon>
        <taxon>Pentapetalae</taxon>
        <taxon>rosids</taxon>
        <taxon>malvids</taxon>
        <taxon>Brassicales</taxon>
        <taxon>Brassicaceae</taxon>
        <taxon>Brassiceae</taxon>
        <taxon>Brassica</taxon>
    </lineage>
</organism>
<dbReference type="EMBL" id="CM010633">
    <property type="protein sequence ID" value="RID58677.1"/>
    <property type="molecule type" value="Genomic_DNA"/>
</dbReference>
<feature type="domain" description="Zinc knuckle CX2CX4HX4C" evidence="2">
    <location>
        <begin position="158"/>
        <end position="205"/>
    </location>
</feature>
<sequence>MSQGQWFVKSGGQKKQASSGGLKISIPKFDNSTLITGYSKTLIGRCMNPVKQEMQPLLYHLPRIWNVEERVVGADLGLRRFQFDFQEEQDIVEMISIVRWEPVVDDNYPSKITFWVRAIGVPLHFWAEPTFRSIGEALGVVRGDDAIEINEGKIRATLDAFKPLVFSITVEFHSGEETVVALRYERLHGFCRTCSKLTHDQFKCPISKGQKEEDGAGPSDDKGDQGGKALSYKGAVESKALETNSDGDVRRHAQQVSGKQDVKGKNIDYEGGKQVAGAKAGPGRGFTDHGRRMTRYVRNAGYLPPQELRDSYAMATGGLNGLRSQDVGAHLDPQQKLMLDAFKSSENVEASGSKARKALLFENEAVKENGRVLLEEGPVATVQAPEVIAESIKMDSIGESKEVEKENAMELSSEEFDGKQYLETVIKEDEEIGEMVAGLDEEDGNLEFEMMEDDEEEAELVQEAPADGNVMEIEEAFPTAEEGDVAGEKENMTSKKKAGKFMADAMGGNAKKRLVQSLVSPRKKAMSKQGHKAGDKGPVPTKKASFKPKPVLD</sequence>
<feature type="region of interest" description="Disordered" evidence="1">
    <location>
        <begin position="512"/>
        <end position="553"/>
    </location>
</feature>
<evidence type="ECO:0000259" key="2">
    <source>
        <dbReference type="Pfam" id="PF14392"/>
    </source>
</evidence>
<evidence type="ECO:0000313" key="3">
    <source>
        <dbReference type="EMBL" id="RID58677.1"/>
    </source>
</evidence>
<feature type="compositionally biased region" description="Low complexity" evidence="1">
    <location>
        <begin position="9"/>
        <end position="20"/>
    </location>
</feature>
<proteinExistence type="predicted"/>
<protein>
    <recommendedName>
        <fullName evidence="2">Zinc knuckle CX2CX4HX4C domain-containing protein</fullName>
    </recommendedName>
</protein>
<dbReference type="InterPro" id="IPR025836">
    <property type="entry name" value="Zn_knuckle_CX2CX4HX4C"/>
</dbReference>
<feature type="compositionally biased region" description="Basic residues" evidence="1">
    <location>
        <begin position="521"/>
        <end position="531"/>
    </location>
</feature>
<evidence type="ECO:0000256" key="1">
    <source>
        <dbReference type="SAM" id="MobiDB-lite"/>
    </source>
</evidence>
<accession>A0A397YZ11</accession>